<organism evidence="2 8">
    <name type="scientific">Blattamonas nauphoetae</name>
    <dbReference type="NCBI Taxonomy" id="2049346"/>
    <lineage>
        <taxon>Eukaryota</taxon>
        <taxon>Metamonada</taxon>
        <taxon>Preaxostyla</taxon>
        <taxon>Oxymonadida</taxon>
        <taxon>Blattamonas</taxon>
    </lineage>
</organism>
<dbReference type="EMBL" id="JARBJD010000346">
    <property type="protein sequence ID" value="KAK2943446.1"/>
    <property type="molecule type" value="Genomic_DNA"/>
</dbReference>
<evidence type="ECO:0000313" key="4">
    <source>
        <dbReference type="EMBL" id="KAK2952909.1"/>
    </source>
</evidence>
<evidence type="ECO:0000313" key="7">
    <source>
        <dbReference type="EMBL" id="KAK2962788.1"/>
    </source>
</evidence>
<dbReference type="EMBL" id="JARBJD010000039">
    <property type="protein sequence ID" value="KAK2958282.1"/>
    <property type="molecule type" value="Genomic_DNA"/>
</dbReference>
<name>A0ABQ9WXD2_9EUKA</name>
<dbReference type="EMBL" id="JARBJD010000320">
    <property type="protein sequence ID" value="KAK2943968.1"/>
    <property type="molecule type" value="Genomic_DNA"/>
</dbReference>
<dbReference type="Proteomes" id="UP001281761">
    <property type="component" value="Unassembled WGS sequence"/>
</dbReference>
<evidence type="ECO:0000313" key="3">
    <source>
        <dbReference type="EMBL" id="KAK2947317.1"/>
    </source>
</evidence>
<keyword evidence="8" id="KW-1185">Reference proteome</keyword>
<accession>A0ABQ9WXD2</accession>
<reference evidence="2 8" key="1">
    <citation type="journal article" date="2022" name="bioRxiv">
        <title>Genomics of Preaxostyla Flagellates Illuminates Evolutionary Transitions and the Path Towards Mitochondrial Loss.</title>
        <authorList>
            <person name="Novak L.V.F."/>
            <person name="Treitli S.C."/>
            <person name="Pyrih J."/>
            <person name="Halakuc P."/>
            <person name="Pipaliya S.V."/>
            <person name="Vacek V."/>
            <person name="Brzon O."/>
            <person name="Soukal P."/>
            <person name="Eme L."/>
            <person name="Dacks J.B."/>
            <person name="Karnkowska A."/>
            <person name="Elias M."/>
            <person name="Hampl V."/>
        </authorList>
    </citation>
    <scope>NUCLEOTIDE SEQUENCE [LARGE SCALE GENOMIC DNA]</scope>
    <source>
        <strain evidence="2">NAU3</strain>
        <tissue evidence="2">Gut</tissue>
    </source>
</reference>
<sequence length="123" mass="14117">MEHDRTLAKRLLVLDKGERRTRKTSPKKWGHRQRKARKADWDDGFELRRVGGVEGNEAGLLSILDEFGKRYGLNVLERDPDADDEEGDVCEIDTEQVESGVEAEIDDLIWVVAEATMRQLPRL</sequence>
<comment type="caution">
    <text evidence="2">The sequence shown here is derived from an EMBL/GenBank/DDBJ whole genome shotgun (WGS) entry which is preliminary data.</text>
</comment>
<dbReference type="EMBL" id="JARBJD010000097">
    <property type="protein sequence ID" value="KAK2952909.1"/>
    <property type="molecule type" value="Genomic_DNA"/>
</dbReference>
<proteinExistence type="predicted"/>
<evidence type="ECO:0000313" key="2">
    <source>
        <dbReference type="EMBL" id="KAK2943968.1"/>
    </source>
</evidence>
<dbReference type="EMBL" id="JARBJD010000205">
    <property type="protein sequence ID" value="KAK2947317.1"/>
    <property type="molecule type" value="Genomic_DNA"/>
</dbReference>
<dbReference type="EMBL" id="JARBJD010000009">
    <property type="protein sequence ID" value="KAK2962788.1"/>
    <property type="molecule type" value="Genomic_DNA"/>
</dbReference>
<dbReference type="EMBL" id="JARBJD010000071">
    <property type="protein sequence ID" value="KAK2955034.1"/>
    <property type="molecule type" value="Genomic_DNA"/>
</dbReference>
<protein>
    <submittedName>
        <fullName evidence="2">Uncharacterized protein</fullName>
    </submittedName>
</protein>
<gene>
    <name evidence="4" type="ORF">BLNAU_12085</name>
    <name evidence="3" type="ORF">BLNAU_17793</name>
    <name evidence="2" type="ORF">BLNAU_21114</name>
    <name evidence="1" type="ORF">BLNAU_21629</name>
    <name evidence="7" type="ORF">BLNAU_2223</name>
    <name evidence="6" type="ORF">BLNAU_6769</name>
    <name evidence="5" type="ORF">BLNAU_9965</name>
</gene>
<evidence type="ECO:0000313" key="6">
    <source>
        <dbReference type="EMBL" id="KAK2958282.1"/>
    </source>
</evidence>
<evidence type="ECO:0000313" key="1">
    <source>
        <dbReference type="EMBL" id="KAK2943446.1"/>
    </source>
</evidence>
<evidence type="ECO:0000313" key="5">
    <source>
        <dbReference type="EMBL" id="KAK2955034.1"/>
    </source>
</evidence>
<evidence type="ECO:0000313" key="8">
    <source>
        <dbReference type="Proteomes" id="UP001281761"/>
    </source>
</evidence>